<sequence>MSLLALKDLFARHRARATGLWRLGQEPGRTVFMEAGDIVFASSTHPLDRLTHLLVERGKITQAQLDYALTNLNPGMSIGKNLIEMGFITQRDLLDVARAQVERVVWASIATPEVVPAFEAKELDATTVRLPFDTPAMLLASVLNLQDRERVLEELGPLNQVVVLEGRRHQELALPADLVRLPGLLDGSRTLLELSREASVEPFRLGAFILFLREVGWARLLELPPLDRRALERALDPAEPALTPALPEPPPVAQPSLFAEIHASQRPTTNLEHLSEALDELGPDDELDDIPQTVPMPPDPEPEPALPIHHEASGSTEFQEPPPPAESGPEPPSRRRPLILLGLLVLALVGAIWFGLRQAARSRRATPAPPANLEPVAPAAKPLPSAPEPAKPAPALEPEKKVEAEAPRTPTLNPDPAPAPIPAPISAQKPGPAPTPSRADRLQTILKGDLSQALAQGALQRKALQGRWTLRLEIACQGATLQHAAELLKGQDPDLFLVPMTLRDGRTCYQVFLGSFGSEAAAREAARRLPPLFHAEGNRPKPFRVAQIADRQ</sequence>
<feature type="domain" description="PatA-like N-terminal" evidence="3">
    <location>
        <begin position="13"/>
        <end position="140"/>
    </location>
</feature>
<proteinExistence type="predicted"/>
<feature type="compositionally biased region" description="Pro residues" evidence="1">
    <location>
        <begin position="294"/>
        <end position="305"/>
    </location>
</feature>
<name>A0A9D7XGI3_9BACT</name>
<evidence type="ECO:0000313" key="4">
    <source>
        <dbReference type="EMBL" id="MBK9796261.1"/>
    </source>
</evidence>
<accession>A0A9D7XGI3</accession>
<evidence type="ECO:0000259" key="3">
    <source>
        <dbReference type="Pfam" id="PF14332"/>
    </source>
</evidence>
<feature type="region of interest" description="Disordered" evidence="1">
    <location>
        <begin position="281"/>
        <end position="333"/>
    </location>
</feature>
<organism evidence="4 5">
    <name type="scientific">Candidatus Geothrix skivensis</name>
    <dbReference type="NCBI Taxonomy" id="2954439"/>
    <lineage>
        <taxon>Bacteria</taxon>
        <taxon>Pseudomonadati</taxon>
        <taxon>Acidobacteriota</taxon>
        <taxon>Holophagae</taxon>
        <taxon>Holophagales</taxon>
        <taxon>Holophagaceae</taxon>
        <taxon>Geothrix</taxon>
    </lineage>
</organism>
<feature type="compositionally biased region" description="Basic and acidic residues" evidence="1">
    <location>
        <begin position="397"/>
        <end position="406"/>
    </location>
</feature>
<evidence type="ECO:0000256" key="1">
    <source>
        <dbReference type="SAM" id="MobiDB-lite"/>
    </source>
</evidence>
<feature type="compositionally biased region" description="Pro residues" evidence="1">
    <location>
        <begin position="413"/>
        <end position="423"/>
    </location>
</feature>
<keyword evidence="2" id="KW-0472">Membrane</keyword>
<comment type="caution">
    <text evidence="4">The sequence shown here is derived from an EMBL/GenBank/DDBJ whole genome shotgun (WGS) entry which is preliminary data.</text>
</comment>
<dbReference type="InterPro" id="IPR037257">
    <property type="entry name" value="T2SS_E_N_sf"/>
</dbReference>
<feature type="transmembrane region" description="Helical" evidence="2">
    <location>
        <begin position="338"/>
        <end position="356"/>
    </location>
</feature>
<evidence type="ECO:0000313" key="5">
    <source>
        <dbReference type="Proteomes" id="UP000886657"/>
    </source>
</evidence>
<gene>
    <name evidence="4" type="ORF">IPP58_07160</name>
</gene>
<dbReference type="InterPro" id="IPR025497">
    <property type="entry name" value="PatA-like_N"/>
</dbReference>
<evidence type="ECO:0000256" key="2">
    <source>
        <dbReference type="SAM" id="Phobius"/>
    </source>
</evidence>
<reference evidence="4" key="1">
    <citation type="submission" date="2020-10" db="EMBL/GenBank/DDBJ databases">
        <title>Connecting structure to function with the recovery of over 1000 high-quality activated sludge metagenome-assembled genomes encoding full-length rRNA genes using long-read sequencing.</title>
        <authorList>
            <person name="Singleton C.M."/>
            <person name="Petriglieri F."/>
            <person name="Kristensen J.M."/>
            <person name="Kirkegaard R.H."/>
            <person name="Michaelsen T.Y."/>
            <person name="Andersen M.H."/>
            <person name="Karst S.M."/>
            <person name="Dueholm M.S."/>
            <person name="Nielsen P.H."/>
            <person name="Albertsen M."/>
        </authorList>
    </citation>
    <scope>NUCLEOTIDE SEQUENCE</scope>
    <source>
        <strain evidence="4">Skiv_18-Q3-R9-52_MAXAC.067</strain>
    </source>
</reference>
<keyword evidence="2" id="KW-1133">Transmembrane helix</keyword>
<feature type="compositionally biased region" description="Pro residues" evidence="1">
    <location>
        <begin position="320"/>
        <end position="331"/>
    </location>
</feature>
<keyword evidence="2" id="KW-0812">Transmembrane</keyword>
<protein>
    <recommendedName>
        <fullName evidence="3">PatA-like N-terminal domain-containing protein</fullName>
    </recommendedName>
</protein>
<dbReference type="AlphaFoldDB" id="A0A9D7XGI3"/>
<dbReference type="Pfam" id="PF14332">
    <property type="entry name" value="DUF4388"/>
    <property type="match status" value="1"/>
</dbReference>
<dbReference type="SUPFAM" id="SSF160246">
    <property type="entry name" value="EspE N-terminal domain-like"/>
    <property type="match status" value="1"/>
</dbReference>
<feature type="region of interest" description="Disordered" evidence="1">
    <location>
        <begin position="365"/>
        <end position="439"/>
    </location>
</feature>
<dbReference type="EMBL" id="JADKIO010000005">
    <property type="protein sequence ID" value="MBK9796261.1"/>
    <property type="molecule type" value="Genomic_DNA"/>
</dbReference>
<dbReference type="Proteomes" id="UP000886657">
    <property type="component" value="Unassembled WGS sequence"/>
</dbReference>